<dbReference type="Proteomes" id="UP000481153">
    <property type="component" value="Unassembled WGS sequence"/>
</dbReference>
<name>A0A6G0X2D0_9STRA</name>
<evidence type="ECO:0000313" key="3">
    <source>
        <dbReference type="Proteomes" id="UP000481153"/>
    </source>
</evidence>
<sequence>MGYSQEYGIDYEETFAPVAKFTSIRVLLSTAAKYNLDLQQMDVNTAFLNSDLDEDIYMQVPDDLDVKATQGQTSKLVLKLKKSLCGLKQAPRLWNETIDGFMLSIRIAKSNADHCIYVMRTGSRVVLVSLYVDDLILASNCNKMMQATKEALSKRFKMTDLGALSYCLGIEVMRSPSGSVFIHQSKFLKSVLVKFNMQGCKPVKTPQESGQRLSKYMCPTTDEEKTDMGRIQYRSAVGCLMYLMVTTRPDIAVAVGVASQFLENPGQRHWSAVKRIFRYLKGTEDFGIKYSGSQDVCGYTDADWVGDANTRHSTSGYCFMLNNGLVSWKSRKQRTVALSSTEAEYMGLSEASQEAVWMKRLLLDLGEVDIRTPIVVWEDNQGSIALAKNPQHHNPTKHIDIRYHFAREKVQDQDIALKYCPTQNMIADIFTKALPASNFR</sequence>
<organism evidence="2 3">
    <name type="scientific">Aphanomyces euteiches</name>
    <dbReference type="NCBI Taxonomy" id="100861"/>
    <lineage>
        <taxon>Eukaryota</taxon>
        <taxon>Sar</taxon>
        <taxon>Stramenopiles</taxon>
        <taxon>Oomycota</taxon>
        <taxon>Saprolegniomycetes</taxon>
        <taxon>Saprolegniales</taxon>
        <taxon>Verrucalvaceae</taxon>
        <taxon>Aphanomyces</taxon>
    </lineage>
</organism>
<dbReference type="Pfam" id="PF07727">
    <property type="entry name" value="RVT_2"/>
    <property type="match status" value="1"/>
</dbReference>
<dbReference type="CDD" id="cd09272">
    <property type="entry name" value="RNase_HI_RT_Ty1"/>
    <property type="match status" value="1"/>
</dbReference>
<feature type="domain" description="Reverse transcriptase Ty1/copia-type" evidence="1">
    <location>
        <begin position="2"/>
        <end position="207"/>
    </location>
</feature>
<evidence type="ECO:0000313" key="2">
    <source>
        <dbReference type="EMBL" id="KAF0733955.1"/>
    </source>
</evidence>
<evidence type="ECO:0000259" key="1">
    <source>
        <dbReference type="Pfam" id="PF07727"/>
    </source>
</evidence>
<dbReference type="PANTHER" id="PTHR11439">
    <property type="entry name" value="GAG-POL-RELATED RETROTRANSPOSON"/>
    <property type="match status" value="1"/>
</dbReference>
<dbReference type="InterPro" id="IPR043502">
    <property type="entry name" value="DNA/RNA_pol_sf"/>
</dbReference>
<comment type="caution">
    <text evidence="2">The sequence shown here is derived from an EMBL/GenBank/DDBJ whole genome shotgun (WGS) entry which is preliminary data.</text>
</comment>
<feature type="non-terminal residue" evidence="2">
    <location>
        <position position="440"/>
    </location>
</feature>
<dbReference type="SUPFAM" id="SSF56672">
    <property type="entry name" value="DNA/RNA polymerases"/>
    <property type="match status" value="1"/>
</dbReference>
<dbReference type="EMBL" id="VJMJ01000118">
    <property type="protein sequence ID" value="KAF0733955.1"/>
    <property type="molecule type" value="Genomic_DNA"/>
</dbReference>
<protein>
    <recommendedName>
        <fullName evidence="1">Reverse transcriptase Ty1/copia-type domain-containing protein</fullName>
    </recommendedName>
</protein>
<dbReference type="InterPro" id="IPR013103">
    <property type="entry name" value="RVT_2"/>
</dbReference>
<accession>A0A6G0X2D0</accession>
<proteinExistence type="predicted"/>
<dbReference type="VEuPathDB" id="FungiDB:AeMF1_013507"/>
<reference evidence="2 3" key="1">
    <citation type="submission" date="2019-07" db="EMBL/GenBank/DDBJ databases">
        <title>Genomics analysis of Aphanomyces spp. identifies a new class of oomycete effector associated with host adaptation.</title>
        <authorList>
            <person name="Gaulin E."/>
        </authorList>
    </citation>
    <scope>NUCLEOTIDE SEQUENCE [LARGE SCALE GENOMIC DNA]</scope>
    <source>
        <strain evidence="2 3">ATCC 201684</strain>
    </source>
</reference>
<keyword evidence="3" id="KW-1185">Reference proteome</keyword>
<gene>
    <name evidence="2" type="ORF">Ae201684_009133</name>
</gene>
<dbReference type="PANTHER" id="PTHR11439:SF483">
    <property type="entry name" value="PEPTIDE SYNTHASE GLIP-LIKE, PUTATIVE (AFU_ORTHOLOGUE AFUA_3G12920)-RELATED"/>
    <property type="match status" value="1"/>
</dbReference>
<dbReference type="AlphaFoldDB" id="A0A6G0X2D0"/>